<feature type="transmembrane region" description="Helical" evidence="1">
    <location>
        <begin position="98"/>
        <end position="118"/>
    </location>
</feature>
<keyword evidence="1" id="KW-0812">Transmembrane</keyword>
<feature type="transmembrane region" description="Helical" evidence="1">
    <location>
        <begin position="66"/>
        <end position="86"/>
    </location>
</feature>
<keyword evidence="1" id="KW-0472">Membrane</keyword>
<reference evidence="2 3" key="1">
    <citation type="submission" date="2016-04" db="EMBL/GenBank/DDBJ databases">
        <authorList>
            <person name="Evans L.H."/>
            <person name="Alamgir A."/>
            <person name="Owens N."/>
            <person name="Weber N.D."/>
            <person name="Virtaneva K."/>
            <person name="Barbian K."/>
            <person name="Babar A."/>
            <person name="Rosenke K."/>
        </authorList>
    </citation>
    <scope>NUCLEOTIDE SEQUENCE [LARGE SCALE GENOMIC DNA]</scope>
    <source>
        <strain evidence="2 3">JL2886</strain>
    </source>
</reference>
<protein>
    <submittedName>
        <fullName evidence="2">Divalent cation transporter</fullName>
    </submittedName>
</protein>
<dbReference type="EMBL" id="CP015124">
    <property type="protein sequence ID" value="ANP37750.1"/>
    <property type="molecule type" value="Genomic_DNA"/>
</dbReference>
<evidence type="ECO:0000256" key="1">
    <source>
        <dbReference type="SAM" id="Phobius"/>
    </source>
</evidence>
<dbReference type="AlphaFoldDB" id="A0A1B0ZUF1"/>
<keyword evidence="1" id="KW-1133">Transmembrane helix</keyword>
<dbReference type="PATRIC" id="fig|60890.4.peg.2789"/>
<dbReference type="RefSeq" id="WP_065272524.1">
    <property type="nucleotide sequence ID" value="NZ_CP015124.1"/>
</dbReference>
<feature type="transmembrane region" description="Helical" evidence="1">
    <location>
        <begin position="185"/>
        <end position="202"/>
    </location>
</feature>
<evidence type="ECO:0000313" key="2">
    <source>
        <dbReference type="EMBL" id="ANP37750.1"/>
    </source>
</evidence>
<sequence length="236" mass="24723">MDPFISALVLAGFAGLALPIGGVLAWIENIRDAELHKAVLSWVTSFGGGALLSAVALVLIPEGTRMLTPMEALFWLGAGGLAFYWIDKGMSRGQGSLALLFAMLLDFLPEALALGAMLSAEDGTALLLALMIFLQNVPEGFAAFRDIWRCDSPAWHVLLLFVGLAALGPLCAAVGLIWLEQQSHILDVIMVFASGGILYLLFQDIAPKVHEAGSSAPSLGAVAGFALGLAGHLLIG</sequence>
<dbReference type="Proteomes" id="UP000092565">
    <property type="component" value="Chromosome"/>
</dbReference>
<feature type="transmembrane region" description="Helical" evidence="1">
    <location>
        <begin position="39"/>
        <end position="60"/>
    </location>
</feature>
<name>A0A1B0ZUF1_9RHOB</name>
<evidence type="ECO:0000313" key="3">
    <source>
        <dbReference type="Proteomes" id="UP000092565"/>
    </source>
</evidence>
<dbReference type="OrthoDB" id="5766358at2"/>
<accession>A0A1B0ZUF1</accession>
<proteinExistence type="predicted"/>
<gene>
    <name evidence="2" type="ORF">JL2886_02864</name>
</gene>
<feature type="transmembrane region" description="Helical" evidence="1">
    <location>
        <begin position="156"/>
        <end position="179"/>
    </location>
</feature>
<keyword evidence="3" id="KW-1185">Reference proteome</keyword>
<feature type="transmembrane region" description="Helical" evidence="1">
    <location>
        <begin position="214"/>
        <end position="235"/>
    </location>
</feature>
<feature type="transmembrane region" description="Helical" evidence="1">
    <location>
        <begin position="6"/>
        <end position="27"/>
    </location>
</feature>
<feature type="transmembrane region" description="Helical" evidence="1">
    <location>
        <begin position="124"/>
        <end position="144"/>
    </location>
</feature>
<organism evidence="2 3">
    <name type="scientific">Phaeobacter gallaeciensis</name>
    <dbReference type="NCBI Taxonomy" id="60890"/>
    <lineage>
        <taxon>Bacteria</taxon>
        <taxon>Pseudomonadati</taxon>
        <taxon>Pseudomonadota</taxon>
        <taxon>Alphaproteobacteria</taxon>
        <taxon>Rhodobacterales</taxon>
        <taxon>Roseobacteraceae</taxon>
        <taxon>Phaeobacter</taxon>
    </lineage>
</organism>